<keyword evidence="6" id="KW-0546">Nucleotide metabolism</keyword>
<dbReference type="GO" id="GO:0004550">
    <property type="term" value="F:nucleoside diphosphate kinase activity"/>
    <property type="evidence" value="ECO:0007669"/>
    <property type="project" value="UniProtKB-EC"/>
</dbReference>
<keyword evidence="4 9" id="KW-0808">Transferase</keyword>
<comment type="caution">
    <text evidence="7">Lacks conserved residue(s) required for the propagation of feature annotation.</text>
</comment>
<evidence type="ECO:0000256" key="1">
    <source>
        <dbReference type="ARBA" id="ARBA00001946"/>
    </source>
</evidence>
<gene>
    <name evidence="9" type="ORF">F4556_006758</name>
</gene>
<accession>A0A7W7WLF7</accession>
<dbReference type="GO" id="GO:0009117">
    <property type="term" value="P:nucleotide metabolic process"/>
    <property type="evidence" value="ECO:0007669"/>
    <property type="project" value="UniProtKB-KW"/>
</dbReference>
<evidence type="ECO:0000256" key="5">
    <source>
        <dbReference type="ARBA" id="ARBA00022777"/>
    </source>
</evidence>
<evidence type="ECO:0000256" key="4">
    <source>
        <dbReference type="ARBA" id="ARBA00022679"/>
    </source>
</evidence>
<evidence type="ECO:0000313" key="10">
    <source>
        <dbReference type="Proteomes" id="UP000573327"/>
    </source>
</evidence>
<proteinExistence type="inferred from homology"/>
<reference evidence="9 10" key="1">
    <citation type="submission" date="2020-08" db="EMBL/GenBank/DDBJ databases">
        <title>Sequencing the genomes of 1000 actinobacteria strains.</title>
        <authorList>
            <person name="Klenk H.-P."/>
        </authorList>
    </citation>
    <scope>NUCLEOTIDE SEQUENCE [LARGE SCALE GENOMIC DNA]</scope>
    <source>
        <strain evidence="9 10">DSM 44786</strain>
    </source>
</reference>
<dbReference type="Gene3D" id="3.30.70.141">
    <property type="entry name" value="Nucleoside diphosphate kinase-like domain"/>
    <property type="match status" value="1"/>
</dbReference>
<dbReference type="RefSeq" id="WP_184923036.1">
    <property type="nucleotide sequence ID" value="NZ_JACHJR010000001.1"/>
</dbReference>
<keyword evidence="5 9" id="KW-0418">Kinase</keyword>
<dbReference type="Proteomes" id="UP000573327">
    <property type="component" value="Unassembled WGS sequence"/>
</dbReference>
<comment type="cofactor">
    <cofactor evidence="1">
        <name>Mg(2+)</name>
        <dbReference type="ChEBI" id="CHEBI:18420"/>
    </cofactor>
</comment>
<feature type="domain" description="Nucleoside diphosphate kinase-like" evidence="8">
    <location>
        <begin position="21"/>
        <end position="174"/>
    </location>
</feature>
<dbReference type="InterPro" id="IPR036850">
    <property type="entry name" value="NDK-like_dom_sf"/>
</dbReference>
<dbReference type="EC" id="2.7.4.6" evidence="3"/>
<comment type="caution">
    <text evidence="9">The sequence shown here is derived from an EMBL/GenBank/DDBJ whole genome shotgun (WGS) entry which is preliminary data.</text>
</comment>
<dbReference type="SMART" id="SM00562">
    <property type="entry name" value="NDK"/>
    <property type="match status" value="1"/>
</dbReference>
<dbReference type="Pfam" id="PF00334">
    <property type="entry name" value="NDK"/>
    <property type="match status" value="1"/>
</dbReference>
<evidence type="ECO:0000313" key="9">
    <source>
        <dbReference type="EMBL" id="MBB4951223.1"/>
    </source>
</evidence>
<dbReference type="EMBL" id="JACHJR010000001">
    <property type="protein sequence ID" value="MBB4951223.1"/>
    <property type="molecule type" value="Genomic_DNA"/>
</dbReference>
<sequence>MNARPTAAGAVVDGVDWDRFSVVLLKPDCVRRELTDIVLAALAERGGVEVVFWMPVTVAAWQIHVHYWDMLVDADWWLPLNIPLCLDQAYVGQSVVVALVRGAGGTPARLRGLLGHFDPAEAGPGTIRGDFGTDSLATARQAGRLVENLIHTSDDEAAVARDFGTWFGADRRHLLPPTHREPAPA</sequence>
<keyword evidence="10" id="KW-1185">Reference proteome</keyword>
<dbReference type="SUPFAM" id="SSF54919">
    <property type="entry name" value="Nucleoside diphosphate kinase, NDK"/>
    <property type="match status" value="1"/>
</dbReference>
<name>A0A7W7WLF7_9ACTN</name>
<evidence type="ECO:0000256" key="7">
    <source>
        <dbReference type="PROSITE-ProRule" id="PRU00706"/>
    </source>
</evidence>
<dbReference type="PROSITE" id="PS51374">
    <property type="entry name" value="NDPK_LIKE"/>
    <property type="match status" value="1"/>
</dbReference>
<dbReference type="PANTHER" id="PTHR11349">
    <property type="entry name" value="NUCLEOSIDE DIPHOSPHATE KINASE"/>
    <property type="match status" value="1"/>
</dbReference>
<evidence type="ECO:0000256" key="3">
    <source>
        <dbReference type="ARBA" id="ARBA00012966"/>
    </source>
</evidence>
<comment type="similarity">
    <text evidence="2 7">Belongs to the NDK family.</text>
</comment>
<evidence type="ECO:0000259" key="8">
    <source>
        <dbReference type="SMART" id="SM00562"/>
    </source>
</evidence>
<dbReference type="InterPro" id="IPR034907">
    <property type="entry name" value="NDK-like_dom"/>
</dbReference>
<evidence type="ECO:0000256" key="2">
    <source>
        <dbReference type="ARBA" id="ARBA00008142"/>
    </source>
</evidence>
<organism evidence="9 10">
    <name type="scientific">Kitasatospora gansuensis</name>
    <dbReference type="NCBI Taxonomy" id="258050"/>
    <lineage>
        <taxon>Bacteria</taxon>
        <taxon>Bacillati</taxon>
        <taxon>Actinomycetota</taxon>
        <taxon>Actinomycetes</taxon>
        <taxon>Kitasatosporales</taxon>
        <taxon>Streptomycetaceae</taxon>
        <taxon>Kitasatospora</taxon>
    </lineage>
</organism>
<evidence type="ECO:0000256" key="6">
    <source>
        <dbReference type="ARBA" id="ARBA00023080"/>
    </source>
</evidence>
<protein>
    <recommendedName>
        <fullName evidence="3">nucleoside-diphosphate kinase</fullName>
        <ecNumber evidence="3">2.7.4.6</ecNumber>
    </recommendedName>
</protein>
<dbReference type="AlphaFoldDB" id="A0A7W7WLF7"/>